<dbReference type="GO" id="GO:0004417">
    <property type="term" value="F:hydroxyethylthiazole kinase activity"/>
    <property type="evidence" value="ECO:0007669"/>
    <property type="project" value="UniProtKB-UniRule"/>
</dbReference>
<dbReference type="RefSeq" id="WP_209532190.1">
    <property type="nucleotide sequence ID" value="NZ_JAEEGA010000022.1"/>
</dbReference>
<evidence type="ECO:0000256" key="10">
    <source>
        <dbReference type="ARBA" id="ARBA00022977"/>
    </source>
</evidence>
<dbReference type="Gene3D" id="3.40.1190.20">
    <property type="match status" value="1"/>
</dbReference>
<keyword evidence="9 11" id="KW-0460">Magnesium</keyword>
<protein>
    <recommendedName>
        <fullName evidence="11">Hydroxyethylthiazole kinase</fullName>
        <ecNumber evidence="11">2.7.1.50</ecNumber>
    </recommendedName>
    <alternativeName>
        <fullName evidence="11">4-methyl-5-beta-hydroxyethylthiazole kinase</fullName>
        <shortName evidence="11">TH kinase</shortName>
        <shortName evidence="11">Thz kinase</shortName>
    </alternativeName>
</protein>
<evidence type="ECO:0000256" key="5">
    <source>
        <dbReference type="ARBA" id="ARBA00022723"/>
    </source>
</evidence>
<feature type="binding site" evidence="11">
    <location>
        <position position="42"/>
    </location>
    <ligand>
        <name>substrate</name>
    </ligand>
</feature>
<sequence length="264" mass="28271">MKSFEQLRRMKQQSPLVHNMTNQVVANHVANGLLAIGASPIMAYAKEEVGPIASLASCLVLNIGTITTPIFEAMLIAGHAANEKGVPIVLDPVGVGVSRYRQKLVKTLLAELKISLIRGNAGEIAQLAKVPWQAHGVDSGTGQYSMKKMAQEVALANQSVVAISGERDWISDGKRLASVDNGHQLMTRVTGMGCLLSGVCGAFIASHQDLFESTLAAHITYGIAGEKAAMASPFPGSFKEQFMDQLFLLNEGDQQRIKASEEKI</sequence>
<comment type="similarity">
    <text evidence="11">Belongs to the Thz kinase family.</text>
</comment>
<keyword evidence="6 11" id="KW-0547">Nucleotide-binding</keyword>
<evidence type="ECO:0000313" key="12">
    <source>
        <dbReference type="EMBL" id="MBP1044062.1"/>
    </source>
</evidence>
<gene>
    <name evidence="11 12" type="primary">thiM</name>
    <name evidence="12" type="ORF">I6N95_23920</name>
</gene>
<dbReference type="NCBIfam" id="TIGR00694">
    <property type="entry name" value="thiM"/>
    <property type="match status" value="1"/>
</dbReference>
<keyword evidence="5 11" id="KW-0479">Metal-binding</keyword>
<comment type="function">
    <text evidence="11">Catalyzes the phosphorylation of the hydroxyl group of 4-methyl-5-beta-hydroxyethylthiazole (THZ).</text>
</comment>
<comment type="cofactor">
    <cofactor evidence="2 11">
        <name>Mg(2+)</name>
        <dbReference type="ChEBI" id="CHEBI:18420"/>
    </cofactor>
</comment>
<feature type="binding site" evidence="11">
    <location>
        <position position="164"/>
    </location>
    <ligand>
        <name>ATP</name>
        <dbReference type="ChEBI" id="CHEBI:30616"/>
    </ligand>
</feature>
<dbReference type="Pfam" id="PF02110">
    <property type="entry name" value="HK"/>
    <property type="match status" value="1"/>
</dbReference>
<evidence type="ECO:0000256" key="9">
    <source>
        <dbReference type="ARBA" id="ARBA00022842"/>
    </source>
</evidence>
<evidence type="ECO:0000256" key="4">
    <source>
        <dbReference type="ARBA" id="ARBA00022679"/>
    </source>
</evidence>
<dbReference type="Proteomes" id="UP000674938">
    <property type="component" value="Unassembled WGS sequence"/>
</dbReference>
<evidence type="ECO:0000256" key="11">
    <source>
        <dbReference type="HAMAP-Rule" id="MF_00228"/>
    </source>
</evidence>
<dbReference type="CDD" id="cd01170">
    <property type="entry name" value="THZ_kinase"/>
    <property type="match status" value="1"/>
</dbReference>
<evidence type="ECO:0000256" key="6">
    <source>
        <dbReference type="ARBA" id="ARBA00022741"/>
    </source>
</evidence>
<dbReference type="SUPFAM" id="SSF53613">
    <property type="entry name" value="Ribokinase-like"/>
    <property type="match status" value="1"/>
</dbReference>
<evidence type="ECO:0000313" key="13">
    <source>
        <dbReference type="Proteomes" id="UP000674938"/>
    </source>
</evidence>
<dbReference type="AlphaFoldDB" id="A0A940PA09"/>
<evidence type="ECO:0000256" key="3">
    <source>
        <dbReference type="ARBA" id="ARBA00004868"/>
    </source>
</evidence>
<feature type="binding site" evidence="11">
    <location>
        <position position="118"/>
    </location>
    <ligand>
        <name>ATP</name>
        <dbReference type="ChEBI" id="CHEBI:30616"/>
    </ligand>
</feature>
<comment type="caution">
    <text evidence="12">The sequence shown here is derived from an EMBL/GenBank/DDBJ whole genome shotgun (WGS) entry which is preliminary data.</text>
</comment>
<dbReference type="GO" id="GO:0000287">
    <property type="term" value="F:magnesium ion binding"/>
    <property type="evidence" value="ECO:0007669"/>
    <property type="project" value="UniProtKB-UniRule"/>
</dbReference>
<dbReference type="GO" id="GO:0009229">
    <property type="term" value="P:thiamine diphosphate biosynthetic process"/>
    <property type="evidence" value="ECO:0007669"/>
    <property type="project" value="UniProtKB-UniRule"/>
</dbReference>
<evidence type="ECO:0000256" key="1">
    <source>
        <dbReference type="ARBA" id="ARBA00001771"/>
    </source>
</evidence>
<evidence type="ECO:0000256" key="2">
    <source>
        <dbReference type="ARBA" id="ARBA00001946"/>
    </source>
</evidence>
<keyword evidence="10 11" id="KW-0784">Thiamine biosynthesis</keyword>
<comment type="catalytic activity">
    <reaction evidence="1 11">
        <text>5-(2-hydroxyethyl)-4-methylthiazole + ATP = 4-methyl-5-(2-phosphooxyethyl)-thiazole + ADP + H(+)</text>
        <dbReference type="Rhea" id="RHEA:24212"/>
        <dbReference type="ChEBI" id="CHEBI:15378"/>
        <dbReference type="ChEBI" id="CHEBI:17957"/>
        <dbReference type="ChEBI" id="CHEBI:30616"/>
        <dbReference type="ChEBI" id="CHEBI:58296"/>
        <dbReference type="ChEBI" id="CHEBI:456216"/>
        <dbReference type="EC" id="2.7.1.50"/>
    </reaction>
</comment>
<evidence type="ECO:0000256" key="8">
    <source>
        <dbReference type="ARBA" id="ARBA00022840"/>
    </source>
</evidence>
<keyword evidence="8 11" id="KW-0067">ATP-binding</keyword>
<dbReference type="PRINTS" id="PR01099">
    <property type="entry name" value="HYETHTZKNASE"/>
</dbReference>
<accession>A0A940PA09</accession>
<feature type="binding site" evidence="11">
    <location>
        <position position="191"/>
    </location>
    <ligand>
        <name>substrate</name>
    </ligand>
</feature>
<keyword evidence="4 11" id="KW-0808">Transferase</keyword>
<keyword evidence="13" id="KW-1185">Reference proteome</keyword>
<keyword evidence="7 11" id="KW-0418">Kinase</keyword>
<evidence type="ECO:0000256" key="7">
    <source>
        <dbReference type="ARBA" id="ARBA00022777"/>
    </source>
</evidence>
<comment type="pathway">
    <text evidence="3 11">Cofactor biosynthesis; thiamine diphosphate biosynthesis; 4-methyl-5-(2-phosphoethyl)-thiazole from 5-(2-hydroxyethyl)-4-methylthiazole: step 1/1.</text>
</comment>
<reference evidence="12" key="1">
    <citation type="submission" date="2020-12" db="EMBL/GenBank/DDBJ databases">
        <title>Vagococcus allomyrinae sp. nov. and Enterococcus lavae sp. nov., isolated from the larvae of Allomyrina dichotoma.</title>
        <authorList>
            <person name="Lee S.D."/>
        </authorList>
    </citation>
    <scope>NUCLEOTIDE SEQUENCE</scope>
    <source>
        <strain evidence="12">BWB3-3</strain>
    </source>
</reference>
<dbReference type="EC" id="2.7.1.50" evidence="11"/>
<dbReference type="EMBL" id="JAEEGA010000022">
    <property type="protein sequence ID" value="MBP1044062.1"/>
    <property type="molecule type" value="Genomic_DNA"/>
</dbReference>
<dbReference type="InterPro" id="IPR000417">
    <property type="entry name" value="Hyethyz_kinase"/>
</dbReference>
<name>A0A940PA09_9ENTE</name>
<dbReference type="HAMAP" id="MF_00228">
    <property type="entry name" value="Thz_kinase"/>
    <property type="match status" value="1"/>
</dbReference>
<dbReference type="PIRSF" id="PIRSF000513">
    <property type="entry name" value="Thz_kinase"/>
    <property type="match status" value="1"/>
</dbReference>
<dbReference type="InterPro" id="IPR029056">
    <property type="entry name" value="Ribokinase-like"/>
</dbReference>
<dbReference type="GO" id="GO:0005524">
    <property type="term" value="F:ATP binding"/>
    <property type="evidence" value="ECO:0007669"/>
    <property type="project" value="UniProtKB-UniRule"/>
</dbReference>
<proteinExistence type="inferred from homology"/>
<dbReference type="NCBIfam" id="NF006830">
    <property type="entry name" value="PRK09355.1"/>
    <property type="match status" value="1"/>
</dbReference>
<organism evidence="12 13">
    <name type="scientific">Vagococcus allomyrinae</name>
    <dbReference type="NCBI Taxonomy" id="2794353"/>
    <lineage>
        <taxon>Bacteria</taxon>
        <taxon>Bacillati</taxon>
        <taxon>Bacillota</taxon>
        <taxon>Bacilli</taxon>
        <taxon>Lactobacillales</taxon>
        <taxon>Enterococcaceae</taxon>
        <taxon>Vagococcus</taxon>
    </lineage>
</organism>
<dbReference type="GO" id="GO:0009228">
    <property type="term" value="P:thiamine biosynthetic process"/>
    <property type="evidence" value="ECO:0007669"/>
    <property type="project" value="UniProtKB-KW"/>
</dbReference>